<dbReference type="RefSeq" id="WP_013163234.1">
    <property type="nucleotide sequence ID" value="NC_014216.1"/>
</dbReference>
<protein>
    <submittedName>
        <fullName evidence="5">Restriction modification system DNA specificity domain protein</fullName>
    </submittedName>
</protein>
<dbReference type="InterPro" id="IPR052021">
    <property type="entry name" value="Type-I_RS_S_subunit"/>
</dbReference>
<name>D6Z2C9_DESAT</name>
<comment type="similarity">
    <text evidence="1">Belongs to the type-I restriction system S methylase family.</text>
</comment>
<dbReference type="InterPro" id="IPR044946">
    <property type="entry name" value="Restrct_endonuc_typeI_TRD_sf"/>
</dbReference>
<dbReference type="REBASE" id="26365">
    <property type="entry name" value="S.DalAHTORF1004P"/>
</dbReference>
<dbReference type="Pfam" id="PF01420">
    <property type="entry name" value="Methylase_S"/>
    <property type="match status" value="2"/>
</dbReference>
<dbReference type="Proteomes" id="UP000001508">
    <property type="component" value="Chromosome"/>
</dbReference>
<dbReference type="STRING" id="589865.DaAHT2_1003"/>
<dbReference type="PANTHER" id="PTHR30408:SF13">
    <property type="entry name" value="TYPE I RESTRICTION ENZYME HINDI SPECIFICITY SUBUNIT"/>
    <property type="match status" value="1"/>
</dbReference>
<dbReference type="SUPFAM" id="SSF116734">
    <property type="entry name" value="DNA methylase specificity domain"/>
    <property type="match status" value="2"/>
</dbReference>
<dbReference type="InterPro" id="IPR000055">
    <property type="entry name" value="Restrct_endonuc_typeI_TRD"/>
</dbReference>
<dbReference type="CDD" id="cd17501">
    <property type="entry name" value="RMtype1_S_Vch69ORF1407P_TRD2-CR2_like"/>
    <property type="match status" value="1"/>
</dbReference>
<accession>D6Z2C9</accession>
<dbReference type="EMBL" id="CP001940">
    <property type="protein sequence ID" value="ADH85704.1"/>
    <property type="molecule type" value="Genomic_DNA"/>
</dbReference>
<dbReference type="Gene3D" id="3.90.220.20">
    <property type="entry name" value="DNA methylase specificity domains"/>
    <property type="match status" value="2"/>
</dbReference>
<keyword evidence="6" id="KW-1185">Reference proteome</keyword>
<evidence type="ECO:0000259" key="4">
    <source>
        <dbReference type="Pfam" id="PF01420"/>
    </source>
</evidence>
<evidence type="ECO:0000256" key="1">
    <source>
        <dbReference type="ARBA" id="ARBA00010923"/>
    </source>
</evidence>
<evidence type="ECO:0000256" key="2">
    <source>
        <dbReference type="ARBA" id="ARBA00022747"/>
    </source>
</evidence>
<feature type="domain" description="Type I restriction modification DNA specificity" evidence="4">
    <location>
        <begin position="254"/>
        <end position="402"/>
    </location>
</feature>
<feature type="domain" description="Type I restriction modification DNA specificity" evidence="4">
    <location>
        <begin position="30"/>
        <end position="183"/>
    </location>
</feature>
<gene>
    <name evidence="5" type="ordered locus">DaAHT2_1003</name>
</gene>
<proteinExistence type="inferred from homology"/>
<dbReference type="eggNOG" id="COG0732">
    <property type="taxonomic scope" value="Bacteria"/>
</dbReference>
<dbReference type="GO" id="GO:0003677">
    <property type="term" value="F:DNA binding"/>
    <property type="evidence" value="ECO:0007669"/>
    <property type="project" value="UniProtKB-KW"/>
</dbReference>
<evidence type="ECO:0000256" key="3">
    <source>
        <dbReference type="ARBA" id="ARBA00023125"/>
    </source>
</evidence>
<dbReference type="InParanoid" id="D6Z2C9"/>
<sequence length="458" mass="50915">MRGEWVRLTLKEAGVSLLDCVHKTPPDAGDGYPYIAIPQMKEGRIDFNANPRLISAADLEEWTKKANPQEDDVVLSRRCNPGETAYVPAGVRFALGQNLVLLRSDSSRVYPPFLRWLANGPEWWAQVDKYLNVGAVFDSLRCADIPNFELPIPPIEEQKAIAHILGSLDDKIELNRRMNATLEAMARALFKSWFVDFDPVIDNALAAGNPIPEPLQARAKARKALGDQRKPLPEAIQKQFPSRFVSTEEMGWVPEGWEVSQISQLCTKIQNGGTPRKDKTEYWDDGTVPWLTSGEVRQNIITNTVNRITNLGLKNSSAKWLPSGATVIAMYGATAGQVAFVGEPLTTNQAVCGLIPKEPYRFFNYLTLERIVATLANQARGSAQQNISKGIIQQTKVVIPPVVLGELLEKQVDNIFDKWIKNLNSQETLAKIRDTLLPKLISGQLRIPDAEKLVADAI</sequence>
<keyword evidence="2" id="KW-0680">Restriction system</keyword>
<dbReference type="PANTHER" id="PTHR30408">
    <property type="entry name" value="TYPE-1 RESTRICTION ENZYME ECOKI SPECIFICITY PROTEIN"/>
    <property type="match status" value="1"/>
</dbReference>
<reference evidence="6" key="1">
    <citation type="submission" date="2010-02" db="EMBL/GenBank/DDBJ databases">
        <title>Complete sequence of Desulfurivibrio alkaliphilus AHT2.</title>
        <authorList>
            <consortium name="US DOE Joint Genome Institute"/>
            <person name="Pitluck S."/>
            <person name="Chertkov O."/>
            <person name="Detter J.C."/>
            <person name="Han C."/>
            <person name="Tapia R."/>
            <person name="Larimer F."/>
            <person name="Land M."/>
            <person name="Hauser L."/>
            <person name="Kyrpides N."/>
            <person name="Mikhailova N."/>
            <person name="Sorokin D.Y."/>
            <person name="Muyzer G."/>
            <person name="Woyke T."/>
        </authorList>
    </citation>
    <scope>NUCLEOTIDE SEQUENCE [LARGE SCALE GENOMIC DNA]</scope>
    <source>
        <strain evidence="6">DSM 19089 / UNIQEM U267 / AHT2</strain>
    </source>
</reference>
<evidence type="ECO:0000313" key="5">
    <source>
        <dbReference type="EMBL" id="ADH85704.1"/>
    </source>
</evidence>
<dbReference type="HOGENOM" id="CLU_021095_2_1_7"/>
<dbReference type="KEGG" id="dak:DaAHT2_1003"/>
<evidence type="ECO:0000313" key="6">
    <source>
        <dbReference type="Proteomes" id="UP000001508"/>
    </source>
</evidence>
<keyword evidence="3" id="KW-0238">DNA-binding</keyword>
<dbReference type="OrthoDB" id="9798929at2"/>
<dbReference type="GO" id="GO:0009307">
    <property type="term" value="P:DNA restriction-modification system"/>
    <property type="evidence" value="ECO:0007669"/>
    <property type="project" value="UniProtKB-KW"/>
</dbReference>
<organism evidence="5 6">
    <name type="scientific">Desulfurivibrio alkaliphilus (strain DSM 19089 / UNIQEM U267 / AHT2)</name>
    <dbReference type="NCBI Taxonomy" id="589865"/>
    <lineage>
        <taxon>Bacteria</taxon>
        <taxon>Pseudomonadati</taxon>
        <taxon>Thermodesulfobacteriota</taxon>
        <taxon>Desulfobulbia</taxon>
        <taxon>Desulfobulbales</taxon>
        <taxon>Desulfobulbaceae</taxon>
        <taxon>Desulfurivibrio</taxon>
    </lineage>
</organism>
<dbReference type="AlphaFoldDB" id="D6Z2C9"/>